<dbReference type="AlphaFoldDB" id="A0ABD5Z1I9"/>
<dbReference type="Proteomes" id="UP001596447">
    <property type="component" value="Unassembled WGS sequence"/>
</dbReference>
<evidence type="ECO:0000313" key="3">
    <source>
        <dbReference type="Proteomes" id="UP001596447"/>
    </source>
</evidence>
<proteinExistence type="predicted"/>
<reference evidence="2 3" key="1">
    <citation type="journal article" date="2019" name="Int. J. Syst. Evol. Microbiol.">
        <title>The Global Catalogue of Microorganisms (GCM) 10K type strain sequencing project: providing services to taxonomists for standard genome sequencing and annotation.</title>
        <authorList>
            <consortium name="The Broad Institute Genomics Platform"/>
            <consortium name="The Broad Institute Genome Sequencing Center for Infectious Disease"/>
            <person name="Wu L."/>
            <person name="Ma J."/>
        </authorList>
    </citation>
    <scope>NUCLEOTIDE SEQUENCE [LARGE SCALE GENOMIC DNA]</scope>
    <source>
        <strain evidence="2 3">XZGYJ-43</strain>
    </source>
</reference>
<name>A0ABD5Z1I9_9EURY</name>
<dbReference type="RefSeq" id="WP_279528994.1">
    <property type="nucleotide sequence ID" value="NZ_CP122312.1"/>
</dbReference>
<organism evidence="2 3">
    <name type="scientific">Halospeciosus flavus</name>
    <dbReference type="NCBI Taxonomy" id="3032283"/>
    <lineage>
        <taxon>Archaea</taxon>
        <taxon>Methanobacteriati</taxon>
        <taxon>Methanobacteriota</taxon>
        <taxon>Stenosarchaea group</taxon>
        <taxon>Halobacteria</taxon>
        <taxon>Halobacteriales</taxon>
        <taxon>Halobacteriaceae</taxon>
        <taxon>Halospeciosus</taxon>
    </lineage>
</organism>
<comment type="caution">
    <text evidence="2">The sequence shown here is derived from an EMBL/GenBank/DDBJ whole genome shotgun (WGS) entry which is preliminary data.</text>
</comment>
<accession>A0ABD5Z1I9</accession>
<feature type="compositionally biased region" description="Low complexity" evidence="1">
    <location>
        <begin position="31"/>
        <end position="51"/>
    </location>
</feature>
<keyword evidence="3" id="KW-1185">Reference proteome</keyword>
<evidence type="ECO:0000256" key="1">
    <source>
        <dbReference type="SAM" id="MobiDB-lite"/>
    </source>
</evidence>
<sequence>MAYTAHADGTVTEPTPDAERCCCPAIDDARTATSHSTDAATSTGTDVRPRT</sequence>
<feature type="region of interest" description="Disordered" evidence="1">
    <location>
        <begin position="29"/>
        <end position="51"/>
    </location>
</feature>
<protein>
    <submittedName>
        <fullName evidence="2">Uncharacterized protein</fullName>
    </submittedName>
</protein>
<evidence type="ECO:0000313" key="2">
    <source>
        <dbReference type="EMBL" id="MFC7199044.1"/>
    </source>
</evidence>
<dbReference type="EMBL" id="JBHTAR010000011">
    <property type="protein sequence ID" value="MFC7199044.1"/>
    <property type="molecule type" value="Genomic_DNA"/>
</dbReference>
<gene>
    <name evidence="2" type="ORF">ACFQJ9_06385</name>
</gene>